<name>A0AA41U3C5_9ACTN</name>
<dbReference type="RefSeq" id="WP_235053876.1">
    <property type="nucleotide sequence ID" value="NZ_JAKFHA010000011.1"/>
</dbReference>
<evidence type="ECO:0000313" key="3">
    <source>
        <dbReference type="Proteomes" id="UP001165378"/>
    </source>
</evidence>
<evidence type="ECO:0000313" key="2">
    <source>
        <dbReference type="EMBL" id="MCF2529547.1"/>
    </source>
</evidence>
<proteinExistence type="predicted"/>
<sequence>MRKRTVTSLCTLTLTAFAVAGCGGGAEREPQAPPIGSITTVTDPAQILRPIDRYIPTGWESQLVNQAANDAMAECMRSFGITFTPAQVIGLENAEHIRRTIDEVFGAFDPQQVWMDGYRVRAELSGPAGPMPEQPGLSPAEAGVFNGVDPVTQSKVAQFAGRPVPDGGCFKVGRDSIGGISVSPNVGVLPFGGPKVPADDPRIKAAVDAWRGCMREHGYEYPDPSAAYLDDKWHTAEITSEQRATAAADNGCKVSTNLVGVVLAVTIAYDNLYIERNAVALSDYRKRVDEVLRQAKPAV</sequence>
<accession>A0AA41U3C5</accession>
<dbReference type="Proteomes" id="UP001165378">
    <property type="component" value="Unassembled WGS sequence"/>
</dbReference>
<organism evidence="2 3">
    <name type="scientific">Yinghuangia soli</name>
    <dbReference type="NCBI Taxonomy" id="2908204"/>
    <lineage>
        <taxon>Bacteria</taxon>
        <taxon>Bacillati</taxon>
        <taxon>Actinomycetota</taxon>
        <taxon>Actinomycetes</taxon>
        <taxon>Kitasatosporales</taxon>
        <taxon>Streptomycetaceae</taxon>
        <taxon>Yinghuangia</taxon>
    </lineage>
</organism>
<keyword evidence="3" id="KW-1185">Reference proteome</keyword>
<dbReference type="EMBL" id="JAKFHA010000011">
    <property type="protein sequence ID" value="MCF2529547.1"/>
    <property type="molecule type" value="Genomic_DNA"/>
</dbReference>
<keyword evidence="1" id="KW-0732">Signal</keyword>
<comment type="caution">
    <text evidence="2">The sequence shown here is derived from an EMBL/GenBank/DDBJ whole genome shotgun (WGS) entry which is preliminary data.</text>
</comment>
<reference evidence="2" key="1">
    <citation type="submission" date="2022-01" db="EMBL/GenBank/DDBJ databases">
        <title>Genome-Based Taxonomic Classification of the Phylum Actinobacteria.</title>
        <authorList>
            <person name="Gao Y."/>
        </authorList>
    </citation>
    <scope>NUCLEOTIDE SEQUENCE</scope>
    <source>
        <strain evidence="2">KLBMP 8922</strain>
    </source>
</reference>
<feature type="chain" id="PRO_5041209139" description="PknH-like extracellular domain-containing protein" evidence="1">
    <location>
        <begin position="21"/>
        <end position="299"/>
    </location>
</feature>
<evidence type="ECO:0000256" key="1">
    <source>
        <dbReference type="SAM" id="SignalP"/>
    </source>
</evidence>
<feature type="signal peptide" evidence="1">
    <location>
        <begin position="1"/>
        <end position="20"/>
    </location>
</feature>
<gene>
    <name evidence="2" type="ORF">LZ495_20325</name>
</gene>
<evidence type="ECO:0008006" key="4">
    <source>
        <dbReference type="Google" id="ProtNLM"/>
    </source>
</evidence>
<dbReference type="PROSITE" id="PS51257">
    <property type="entry name" value="PROKAR_LIPOPROTEIN"/>
    <property type="match status" value="1"/>
</dbReference>
<protein>
    <recommendedName>
        <fullName evidence="4">PknH-like extracellular domain-containing protein</fullName>
    </recommendedName>
</protein>
<dbReference type="AlphaFoldDB" id="A0AA41U3C5"/>